<dbReference type="OrthoDB" id="9795402at2"/>
<dbReference type="PANTHER" id="PTHR30399">
    <property type="entry name" value="UNCHARACTERIZED PROTEIN YGJP"/>
    <property type="match status" value="1"/>
</dbReference>
<dbReference type="InterPro" id="IPR053136">
    <property type="entry name" value="UTP_pyrophosphatase-like"/>
</dbReference>
<proteinExistence type="predicted"/>
<dbReference type="CDD" id="cd07344">
    <property type="entry name" value="M48_yhfN_like"/>
    <property type="match status" value="1"/>
</dbReference>
<dbReference type="EMBL" id="CP019948">
    <property type="protein sequence ID" value="ARN81675.1"/>
    <property type="molecule type" value="Genomic_DNA"/>
</dbReference>
<dbReference type="AlphaFoldDB" id="A0A1W6MVS4"/>
<keyword evidence="2" id="KW-0378">Hydrolase</keyword>
<accession>A0A1W6MVS4</accession>
<dbReference type="RefSeq" id="WP_085771792.1">
    <property type="nucleotide sequence ID" value="NZ_AP027149.1"/>
</dbReference>
<reference evidence="2 3" key="1">
    <citation type="submission" date="2017-02" db="EMBL/GenBank/DDBJ databases">
        <authorList>
            <person name="Peterson S.W."/>
        </authorList>
    </citation>
    <scope>NUCLEOTIDE SEQUENCE [LARGE SCALE GENOMIC DNA]</scope>
    <source>
        <strain evidence="2 3">S285</strain>
    </source>
</reference>
<organism evidence="2 3">
    <name type="scientific">Methylocystis bryophila</name>
    <dbReference type="NCBI Taxonomy" id="655015"/>
    <lineage>
        <taxon>Bacteria</taxon>
        <taxon>Pseudomonadati</taxon>
        <taxon>Pseudomonadota</taxon>
        <taxon>Alphaproteobacteria</taxon>
        <taxon>Hyphomicrobiales</taxon>
        <taxon>Methylocystaceae</taxon>
        <taxon>Methylocystis</taxon>
    </lineage>
</organism>
<protein>
    <submittedName>
        <fullName evidence="2">Metal-dependent hydrolase</fullName>
    </submittedName>
</protein>
<evidence type="ECO:0000313" key="2">
    <source>
        <dbReference type="EMBL" id="ARN81675.1"/>
    </source>
</evidence>
<dbReference type="Proteomes" id="UP000193978">
    <property type="component" value="Chromosome"/>
</dbReference>
<evidence type="ECO:0000313" key="3">
    <source>
        <dbReference type="Proteomes" id="UP000193978"/>
    </source>
</evidence>
<dbReference type="Pfam" id="PF01863">
    <property type="entry name" value="YgjP-like"/>
    <property type="match status" value="1"/>
</dbReference>
<keyword evidence="3" id="KW-1185">Reference proteome</keyword>
<dbReference type="GO" id="GO:0016787">
    <property type="term" value="F:hydrolase activity"/>
    <property type="evidence" value="ECO:0007669"/>
    <property type="project" value="UniProtKB-KW"/>
</dbReference>
<dbReference type="PANTHER" id="PTHR30399:SF1">
    <property type="entry name" value="UTP PYROPHOSPHATASE"/>
    <property type="match status" value="1"/>
</dbReference>
<dbReference type="STRING" id="655015.B1812_11990"/>
<dbReference type="KEGG" id="mbry:B1812_11990"/>
<name>A0A1W6MVS4_9HYPH</name>
<feature type="domain" description="YgjP-like metallopeptidase" evidence="1">
    <location>
        <begin position="42"/>
        <end position="250"/>
    </location>
</feature>
<gene>
    <name evidence="2" type="ORF">B1812_11990</name>
</gene>
<dbReference type="Gene3D" id="3.30.2010.10">
    <property type="entry name" value="Metalloproteases ('zincins'), catalytic domain"/>
    <property type="match status" value="1"/>
</dbReference>
<dbReference type="InterPro" id="IPR002725">
    <property type="entry name" value="YgjP-like_metallopeptidase"/>
</dbReference>
<evidence type="ECO:0000259" key="1">
    <source>
        <dbReference type="Pfam" id="PF01863"/>
    </source>
</evidence>
<sequence>MLRFFRAEGASESTSSQLVLRHAGETIVVALRRSRAARRYTLRVRFAARDAVLTMPQRGSLRDARAFAERHAAWIATRLRRLPEAIPFAPGAVAPLRGVDHVLTHRPQARGVVWTEPLAASETLLESSDGPQFALCVTGSVEHMHRRVCDFLKREARHDLEAAVARHSQTLGLPARSVGLRDPVSRWGSCSATGSLNFSWRLIMAPPFVLDYLAAHEVAHLVHLDHSPRFWALTRSLSSDVDHAEAWLTRQGAQLHKFGANA</sequence>